<evidence type="ECO:0000313" key="3">
    <source>
        <dbReference type="Proteomes" id="UP000287651"/>
    </source>
</evidence>
<dbReference type="EMBL" id="AMZH03005362">
    <property type="protein sequence ID" value="RRT66610.1"/>
    <property type="molecule type" value="Genomic_DNA"/>
</dbReference>
<evidence type="ECO:0000313" key="2">
    <source>
        <dbReference type="EMBL" id="RRT66610.1"/>
    </source>
</evidence>
<reference evidence="2 3" key="1">
    <citation type="journal article" date="2014" name="Agronomy (Basel)">
        <title>A Draft Genome Sequence for Ensete ventricosum, the Drought-Tolerant Tree Against Hunger.</title>
        <authorList>
            <person name="Harrison J."/>
            <person name="Moore K.A."/>
            <person name="Paszkiewicz K."/>
            <person name="Jones T."/>
            <person name="Grant M."/>
            <person name="Ambacheew D."/>
            <person name="Muzemil S."/>
            <person name="Studholme D.J."/>
        </authorList>
    </citation>
    <scope>NUCLEOTIDE SEQUENCE [LARGE SCALE GENOMIC DNA]</scope>
</reference>
<accession>A0A426ZRN8</accession>
<dbReference type="Proteomes" id="UP000287651">
    <property type="component" value="Unassembled WGS sequence"/>
</dbReference>
<proteinExistence type="predicted"/>
<sequence>LSYCCHSRWASSLGRDAGGRRRPTVSSSARPAVDSSRLSKRWAATGPATSALTASTGAFSPARVSLWGELWAVNAADTRPRVIRSRSREIRRRSRTQTWLLWSSTCPRWSAGVVPTLSCFSCSFRRRPSYHIYLRNSIRVDRF</sequence>
<evidence type="ECO:0000256" key="1">
    <source>
        <dbReference type="SAM" id="MobiDB-lite"/>
    </source>
</evidence>
<name>A0A426ZRN8_ENSVE</name>
<comment type="caution">
    <text evidence="2">The sequence shown here is derived from an EMBL/GenBank/DDBJ whole genome shotgun (WGS) entry which is preliminary data.</text>
</comment>
<protein>
    <submittedName>
        <fullName evidence="2">Uncharacterized protein</fullName>
    </submittedName>
</protein>
<organism evidence="2 3">
    <name type="scientific">Ensete ventricosum</name>
    <name type="common">Abyssinian banana</name>
    <name type="synonym">Musa ensete</name>
    <dbReference type="NCBI Taxonomy" id="4639"/>
    <lineage>
        <taxon>Eukaryota</taxon>
        <taxon>Viridiplantae</taxon>
        <taxon>Streptophyta</taxon>
        <taxon>Embryophyta</taxon>
        <taxon>Tracheophyta</taxon>
        <taxon>Spermatophyta</taxon>
        <taxon>Magnoliopsida</taxon>
        <taxon>Liliopsida</taxon>
        <taxon>Zingiberales</taxon>
        <taxon>Musaceae</taxon>
        <taxon>Ensete</taxon>
    </lineage>
</organism>
<gene>
    <name evidence="2" type="ORF">B296_00018962</name>
</gene>
<feature type="region of interest" description="Disordered" evidence="1">
    <location>
        <begin position="14"/>
        <end position="33"/>
    </location>
</feature>
<feature type="non-terminal residue" evidence="2">
    <location>
        <position position="1"/>
    </location>
</feature>
<dbReference type="AlphaFoldDB" id="A0A426ZRN8"/>